<gene>
    <name evidence="1" type="ORF">MCOR_25561</name>
</gene>
<dbReference type="OrthoDB" id="6155450at2759"/>
<accession>A0A6J8C4P8</accession>
<evidence type="ECO:0000313" key="1">
    <source>
        <dbReference type="EMBL" id="CAC5390466.1"/>
    </source>
</evidence>
<evidence type="ECO:0000313" key="2">
    <source>
        <dbReference type="Proteomes" id="UP000507470"/>
    </source>
</evidence>
<reference evidence="1 2" key="1">
    <citation type="submission" date="2020-06" db="EMBL/GenBank/DDBJ databases">
        <authorList>
            <person name="Li R."/>
            <person name="Bekaert M."/>
        </authorList>
    </citation>
    <scope>NUCLEOTIDE SEQUENCE [LARGE SCALE GENOMIC DNA]</scope>
    <source>
        <strain evidence="2">wild</strain>
    </source>
</reference>
<organism evidence="1 2">
    <name type="scientific">Mytilus coruscus</name>
    <name type="common">Sea mussel</name>
    <dbReference type="NCBI Taxonomy" id="42192"/>
    <lineage>
        <taxon>Eukaryota</taxon>
        <taxon>Metazoa</taxon>
        <taxon>Spiralia</taxon>
        <taxon>Lophotrochozoa</taxon>
        <taxon>Mollusca</taxon>
        <taxon>Bivalvia</taxon>
        <taxon>Autobranchia</taxon>
        <taxon>Pteriomorphia</taxon>
        <taxon>Mytilida</taxon>
        <taxon>Mytiloidea</taxon>
        <taxon>Mytilidae</taxon>
        <taxon>Mytilinae</taxon>
        <taxon>Mytilus</taxon>
    </lineage>
</organism>
<dbReference type="EMBL" id="CACVKT020004528">
    <property type="protein sequence ID" value="CAC5390466.1"/>
    <property type="molecule type" value="Genomic_DNA"/>
</dbReference>
<keyword evidence="2" id="KW-1185">Reference proteome</keyword>
<protein>
    <submittedName>
        <fullName evidence="1">Uncharacterized protein</fullName>
    </submittedName>
</protein>
<proteinExistence type="predicted"/>
<dbReference type="PANTHER" id="PTHR46704">
    <property type="entry name" value="CXC DOMAIN-CONTAINING PROTEIN-RELATED"/>
    <property type="match status" value="1"/>
</dbReference>
<dbReference type="Proteomes" id="UP000507470">
    <property type="component" value="Unassembled WGS sequence"/>
</dbReference>
<dbReference type="PANTHER" id="PTHR46704:SF1">
    <property type="entry name" value="TELOMERE LENGTH REGULATION PROTEIN TEL2 HOMOLOG"/>
    <property type="match status" value="1"/>
</dbReference>
<name>A0A6J8C4P8_MYTCO</name>
<sequence>MRLGTKSDLLSKCLEPLTTTTGDVPEVDVLVIDGAAIVNMLKPSTSRTFDDYADLIFCPYIRKHLETVARVDIVWDAYIDNSLKAATRSKRGKGIRRRVQGKNKIPQNWQSFLRDDDNKKELFSFLSQQLAQQNFAEKVVVATNALDVLCYTHDDVSSLPLCSHEEADTRIMVHVSDAVKHGLKRVMIRSVDTDVAVIAVSLFREIGADELWLAFGSGKSFRYISIHDLSNALAIEISHTLPVFHAFTGCDTVSSFAGKGKKTAWETWMAFEDVTLAFSIMIDQPTSPDMDLIMALIER</sequence>
<dbReference type="AlphaFoldDB" id="A0A6J8C4P8"/>